<gene>
    <name evidence="3" type="ORF">Aargi30884_27550</name>
</gene>
<dbReference type="SUPFAM" id="SSF47413">
    <property type="entry name" value="lambda repressor-like DNA-binding domains"/>
    <property type="match status" value="1"/>
</dbReference>
<evidence type="ECO:0000313" key="3">
    <source>
        <dbReference type="EMBL" id="BBK23852.1"/>
    </source>
</evidence>
<feature type="domain" description="HTH cro/C1-type" evidence="2">
    <location>
        <begin position="4"/>
        <end position="59"/>
    </location>
</feature>
<reference evidence="4" key="1">
    <citation type="submission" date="2019-05" db="EMBL/GenBank/DDBJ databases">
        <title>Complete genome sequencing of Absiella argi strain JCM 30884.</title>
        <authorList>
            <person name="Sakamoto M."/>
            <person name="Murakami T."/>
            <person name="Mori H."/>
        </authorList>
    </citation>
    <scope>NUCLEOTIDE SEQUENCE [LARGE SCALE GENOMIC DNA]</scope>
    <source>
        <strain evidence="4">JCM 30884</strain>
    </source>
</reference>
<dbReference type="Proteomes" id="UP000464754">
    <property type="component" value="Chromosome"/>
</dbReference>
<organism evidence="3 4">
    <name type="scientific">Amedibacterium intestinale</name>
    <dbReference type="NCBI Taxonomy" id="2583452"/>
    <lineage>
        <taxon>Bacteria</taxon>
        <taxon>Bacillati</taxon>
        <taxon>Bacillota</taxon>
        <taxon>Erysipelotrichia</taxon>
        <taxon>Erysipelotrichales</taxon>
        <taxon>Erysipelotrichaceae</taxon>
        <taxon>Amedibacterium</taxon>
    </lineage>
</organism>
<sequence length="61" mass="7126">MNELKKIRERLGLNQKEMAEHIGVSSSYYYKVESGSQNPSYEFLKKIKKAFPNISIDKVLF</sequence>
<dbReference type="PANTHER" id="PTHR46558">
    <property type="entry name" value="TRACRIPTIONAL REGULATORY PROTEIN-RELATED-RELATED"/>
    <property type="match status" value="1"/>
</dbReference>
<dbReference type="Gene3D" id="1.10.260.40">
    <property type="entry name" value="lambda repressor-like DNA-binding domains"/>
    <property type="match status" value="1"/>
</dbReference>
<protein>
    <recommendedName>
        <fullName evidence="2">HTH cro/C1-type domain-containing protein</fullName>
    </recommendedName>
</protein>
<dbReference type="PANTHER" id="PTHR46558:SF4">
    <property type="entry name" value="DNA-BIDING PHAGE PROTEIN"/>
    <property type="match status" value="1"/>
</dbReference>
<proteinExistence type="predicted"/>
<dbReference type="InterPro" id="IPR010982">
    <property type="entry name" value="Lambda_DNA-bd_dom_sf"/>
</dbReference>
<evidence type="ECO:0000259" key="2">
    <source>
        <dbReference type="PROSITE" id="PS50943"/>
    </source>
</evidence>
<dbReference type="EMBL" id="AP019695">
    <property type="protein sequence ID" value="BBK23852.1"/>
    <property type="molecule type" value="Genomic_DNA"/>
</dbReference>
<dbReference type="PROSITE" id="PS50943">
    <property type="entry name" value="HTH_CROC1"/>
    <property type="match status" value="1"/>
</dbReference>
<dbReference type="RefSeq" id="WP_163052506.1">
    <property type="nucleotide sequence ID" value="NZ_AP019695.1"/>
</dbReference>
<accession>A0A6N4TPB6</accession>
<evidence type="ECO:0000256" key="1">
    <source>
        <dbReference type="ARBA" id="ARBA00023125"/>
    </source>
</evidence>
<evidence type="ECO:0000313" key="4">
    <source>
        <dbReference type="Proteomes" id="UP000464754"/>
    </source>
</evidence>
<name>A0A6N4TPB6_9FIRM</name>
<dbReference type="GO" id="GO:0003677">
    <property type="term" value="F:DNA binding"/>
    <property type="evidence" value="ECO:0007669"/>
    <property type="project" value="UniProtKB-KW"/>
</dbReference>
<dbReference type="InterPro" id="IPR001387">
    <property type="entry name" value="Cro/C1-type_HTH"/>
</dbReference>
<dbReference type="KEGG" id="aarg:Aargi30884_27550"/>
<keyword evidence="1" id="KW-0238">DNA-binding</keyword>
<dbReference type="SMART" id="SM00530">
    <property type="entry name" value="HTH_XRE"/>
    <property type="match status" value="1"/>
</dbReference>
<dbReference type="Pfam" id="PF01381">
    <property type="entry name" value="HTH_3"/>
    <property type="match status" value="1"/>
</dbReference>
<dbReference type="CDD" id="cd00093">
    <property type="entry name" value="HTH_XRE"/>
    <property type="match status" value="1"/>
</dbReference>
<keyword evidence="4" id="KW-1185">Reference proteome</keyword>
<dbReference type="AlphaFoldDB" id="A0A6N4TPB6"/>